<evidence type="ECO:0000313" key="1">
    <source>
        <dbReference type="EMBL" id="PFG41326.1"/>
    </source>
</evidence>
<accession>A0A2A9ERY2</accession>
<dbReference type="OrthoDB" id="3266723at2"/>
<gene>
    <name evidence="1" type="ORF">ATJ97_3876</name>
</gene>
<dbReference type="Proteomes" id="UP000222106">
    <property type="component" value="Unassembled WGS sequence"/>
</dbReference>
<keyword evidence="2" id="KW-1185">Reference proteome</keyword>
<comment type="caution">
    <text evidence="1">The sequence shown here is derived from an EMBL/GenBank/DDBJ whole genome shotgun (WGS) entry which is preliminary data.</text>
</comment>
<dbReference type="RefSeq" id="WP_098485104.1">
    <property type="nucleotide sequence ID" value="NZ_PDJI01000004.1"/>
</dbReference>
<reference evidence="1 2" key="1">
    <citation type="submission" date="2017-10" db="EMBL/GenBank/DDBJ databases">
        <title>Sequencing the genomes of 1000 actinobacteria strains.</title>
        <authorList>
            <person name="Klenk H.-P."/>
        </authorList>
    </citation>
    <scope>NUCLEOTIDE SEQUENCE [LARGE SCALE GENOMIC DNA]</scope>
    <source>
        <strain evidence="1 2">DSM 21838</strain>
    </source>
</reference>
<organism evidence="1 2">
    <name type="scientific">Georgenia soli</name>
    <dbReference type="NCBI Taxonomy" id="638953"/>
    <lineage>
        <taxon>Bacteria</taxon>
        <taxon>Bacillati</taxon>
        <taxon>Actinomycetota</taxon>
        <taxon>Actinomycetes</taxon>
        <taxon>Micrococcales</taxon>
        <taxon>Bogoriellaceae</taxon>
        <taxon>Georgenia</taxon>
    </lineage>
</organism>
<protein>
    <submittedName>
        <fullName evidence="1">Uncharacterized protein</fullName>
    </submittedName>
</protein>
<dbReference type="AlphaFoldDB" id="A0A2A9ERY2"/>
<evidence type="ECO:0000313" key="2">
    <source>
        <dbReference type="Proteomes" id="UP000222106"/>
    </source>
</evidence>
<dbReference type="EMBL" id="PDJI01000004">
    <property type="protein sequence ID" value="PFG41326.1"/>
    <property type="molecule type" value="Genomic_DNA"/>
</dbReference>
<name>A0A2A9ERY2_9MICO</name>
<sequence>MSLISRLRAMLKRKTPANRVGARRPSAVARSADAPREDTLRAKLIEDPNDIEAFKGLAELVRGRAAGAAPADPLTADHQPADRDRAADLAVWALAEEIAGNPRAWYALVELARLSLADDHEGAMRRLGGACDREHTGVAVAESVRMLREADLPGDALGLGVGHWSPREHVVDAGVQVVRAALEAGRPAEARRHLDALAQAPDAEAAARAIATLEPEVSAAEAASNA</sequence>
<proteinExistence type="predicted"/>